<dbReference type="AlphaFoldDB" id="A0A1Y1S6K6"/>
<reference evidence="1 2" key="1">
    <citation type="journal article" date="2017" name="Environ. Microbiol.">
        <title>Decay of the glycolytic pathway and adaptation to intranuclear parasitism within Enterocytozoonidae microsporidia.</title>
        <authorList>
            <person name="Wiredu Boakye D."/>
            <person name="Jaroenlak P."/>
            <person name="Prachumwat A."/>
            <person name="Williams T.A."/>
            <person name="Bateman K.S."/>
            <person name="Itsathitphaisarn O."/>
            <person name="Sritunyalucksana K."/>
            <person name="Paszkiewicz K.H."/>
            <person name="Moore K.A."/>
            <person name="Stentiford G.D."/>
            <person name="Williams B.A."/>
        </authorList>
    </citation>
    <scope>NUCLEOTIDE SEQUENCE [LARGE SCALE GENOMIC DNA]</scope>
    <source>
        <strain evidence="1 2">GB1</strain>
    </source>
</reference>
<evidence type="ECO:0000313" key="1">
    <source>
        <dbReference type="EMBL" id="ORD93649.1"/>
    </source>
</evidence>
<proteinExistence type="predicted"/>
<dbReference type="VEuPathDB" id="MicrosporidiaDB:ECANGB1_1827"/>
<dbReference type="Proteomes" id="UP000192639">
    <property type="component" value="Unassembled WGS sequence"/>
</dbReference>
<gene>
    <name evidence="1" type="ORF">ECANGB1_1827</name>
</gene>
<dbReference type="EMBL" id="LWDP01000059">
    <property type="protein sequence ID" value="ORD93649.1"/>
    <property type="molecule type" value="Genomic_DNA"/>
</dbReference>
<protein>
    <recommendedName>
        <fullName evidence="3">Retrotransposon gag domain-containing protein</fullName>
    </recommendedName>
</protein>
<keyword evidence="2" id="KW-1185">Reference proteome</keyword>
<sequence length="216" mass="25867">MEWLEALIVYEDEWSDVRYLKQITVLLKGRVKIWCRAREGDEIKTVSDFKTRFKSRYCNQKEENAEALNLMRILSEGPHKSLSDWILLIEWKNKVADFDQEMFRSVIFNQINKRHHGLFDSCRNLLEMADKAEENGVKSIKEIQKKTQQRYEPRTKTSNQKEADFQIKNDWKKIRDIRTRSQRNVTNAEANITDQVVQISRKKMTRNVRYDNPKHS</sequence>
<accession>A0A1Y1S6K6</accession>
<evidence type="ECO:0000313" key="2">
    <source>
        <dbReference type="Proteomes" id="UP000192639"/>
    </source>
</evidence>
<comment type="caution">
    <text evidence="1">The sequence shown here is derived from an EMBL/GenBank/DDBJ whole genome shotgun (WGS) entry which is preliminary data.</text>
</comment>
<evidence type="ECO:0008006" key="3">
    <source>
        <dbReference type="Google" id="ProtNLM"/>
    </source>
</evidence>
<name>A0A1Y1S6K6_9MICR</name>
<organism evidence="1 2">
    <name type="scientific">Enterospora canceri</name>
    <dbReference type="NCBI Taxonomy" id="1081671"/>
    <lineage>
        <taxon>Eukaryota</taxon>
        <taxon>Fungi</taxon>
        <taxon>Fungi incertae sedis</taxon>
        <taxon>Microsporidia</taxon>
        <taxon>Enterocytozoonidae</taxon>
        <taxon>Enterospora</taxon>
    </lineage>
</organism>